<reference evidence="5 6" key="1">
    <citation type="submission" date="2021-06" db="EMBL/GenBank/DDBJ databases">
        <authorList>
            <person name="Palmer J.M."/>
        </authorList>
    </citation>
    <scope>NUCLEOTIDE SEQUENCE [LARGE SCALE GENOMIC DNA]</scope>
    <source>
        <strain evidence="5 6">XC_2019</strain>
        <tissue evidence="5">Muscle</tissue>
    </source>
</reference>
<accession>A0ABV0QU76</accession>
<evidence type="ECO:0000256" key="3">
    <source>
        <dbReference type="SAM" id="MobiDB-lite"/>
    </source>
</evidence>
<keyword evidence="6" id="KW-1185">Reference proteome</keyword>
<feature type="region of interest" description="Disordered" evidence="3">
    <location>
        <begin position="56"/>
        <end position="87"/>
    </location>
</feature>
<comment type="caution">
    <text evidence="5">The sequence shown here is derived from an EMBL/GenBank/DDBJ whole genome shotgun (WGS) entry which is preliminary data.</text>
</comment>
<gene>
    <name evidence="5" type="ORF">XENOCAPTIV_023291</name>
</gene>
<sequence>CETMLELYEEVVEDWYFHHQDQRLESFLCENHVLKTSERGMTQKRRDAQCLVTQSPHLRSATSSQLQIPRTQRTSTGERASCTASYSDQPKPLLTYSDLAALEASSQSEDPAANEEHQALVVSCQEDSMEIVMRPHLLDPNPPSGACRTKTRTIWFWMGLLHRQAFCRWRLHHQGSSG</sequence>
<dbReference type="InterPro" id="IPR021852">
    <property type="entry name" value="DUF3456"/>
</dbReference>
<dbReference type="EMBL" id="JAHRIN010025261">
    <property type="protein sequence ID" value="MEQ2199383.1"/>
    <property type="molecule type" value="Genomic_DNA"/>
</dbReference>
<feature type="domain" description="DUF3456" evidence="4">
    <location>
        <begin position="1"/>
        <end position="32"/>
    </location>
</feature>
<dbReference type="Proteomes" id="UP001434883">
    <property type="component" value="Unassembled WGS sequence"/>
</dbReference>
<evidence type="ECO:0000256" key="1">
    <source>
        <dbReference type="ARBA" id="ARBA00007285"/>
    </source>
</evidence>
<dbReference type="Pfam" id="PF11938">
    <property type="entry name" value="DUF3456"/>
    <property type="match status" value="1"/>
</dbReference>
<organism evidence="5 6">
    <name type="scientific">Xenoophorus captivus</name>
    <dbReference type="NCBI Taxonomy" id="1517983"/>
    <lineage>
        <taxon>Eukaryota</taxon>
        <taxon>Metazoa</taxon>
        <taxon>Chordata</taxon>
        <taxon>Craniata</taxon>
        <taxon>Vertebrata</taxon>
        <taxon>Euteleostomi</taxon>
        <taxon>Actinopterygii</taxon>
        <taxon>Neopterygii</taxon>
        <taxon>Teleostei</taxon>
        <taxon>Neoteleostei</taxon>
        <taxon>Acanthomorphata</taxon>
        <taxon>Ovalentaria</taxon>
        <taxon>Atherinomorphae</taxon>
        <taxon>Cyprinodontiformes</taxon>
        <taxon>Goodeidae</taxon>
        <taxon>Xenoophorus</taxon>
    </lineage>
</organism>
<proteinExistence type="inferred from homology"/>
<feature type="non-terminal residue" evidence="5">
    <location>
        <position position="1"/>
    </location>
</feature>
<dbReference type="PANTHER" id="PTHR15382:SF3">
    <property type="entry name" value="PROTEIN CANOPY HOMOLOG 4"/>
    <property type="match status" value="1"/>
</dbReference>
<evidence type="ECO:0000256" key="2">
    <source>
        <dbReference type="ARBA" id="ARBA00022729"/>
    </source>
</evidence>
<protein>
    <recommendedName>
        <fullName evidence="4">DUF3456 domain-containing protein</fullName>
    </recommendedName>
</protein>
<comment type="similarity">
    <text evidence="1">Belongs to the canopy family.</text>
</comment>
<dbReference type="PANTHER" id="PTHR15382">
    <property type="entry name" value="CTG4A-RELATED"/>
    <property type="match status" value="1"/>
</dbReference>
<evidence type="ECO:0000259" key="4">
    <source>
        <dbReference type="Pfam" id="PF11938"/>
    </source>
</evidence>
<keyword evidence="2" id="KW-0732">Signal</keyword>
<evidence type="ECO:0000313" key="5">
    <source>
        <dbReference type="EMBL" id="MEQ2199383.1"/>
    </source>
</evidence>
<name>A0ABV0QU76_9TELE</name>
<evidence type="ECO:0000313" key="6">
    <source>
        <dbReference type="Proteomes" id="UP001434883"/>
    </source>
</evidence>